<evidence type="ECO:0000313" key="4">
    <source>
        <dbReference type="Proteomes" id="UP001214553"/>
    </source>
</evidence>
<feature type="chain" id="PRO_5045072317" description="Lytic transglycosylase domain-containing protein" evidence="2">
    <location>
        <begin position="33"/>
        <end position="277"/>
    </location>
</feature>
<evidence type="ECO:0008006" key="5">
    <source>
        <dbReference type="Google" id="ProtNLM"/>
    </source>
</evidence>
<reference evidence="3 4" key="1">
    <citation type="submission" date="2023-03" db="EMBL/GenBank/DDBJ databases">
        <title>Genome sequence of Microbacterium sp. KACC 23027.</title>
        <authorList>
            <person name="Kim S."/>
            <person name="Heo J."/>
            <person name="Kwon S.-W."/>
        </authorList>
    </citation>
    <scope>NUCLEOTIDE SEQUENCE [LARGE SCALE GENOMIC DNA]</scope>
    <source>
        <strain evidence="3 4">KACC 23027</strain>
    </source>
</reference>
<dbReference type="Proteomes" id="UP001214553">
    <property type="component" value="Chromosome"/>
</dbReference>
<accession>A0ABY8C0Y9</accession>
<dbReference type="InterPro" id="IPR023346">
    <property type="entry name" value="Lysozyme-like_dom_sf"/>
</dbReference>
<evidence type="ECO:0000256" key="1">
    <source>
        <dbReference type="SAM" id="MobiDB-lite"/>
    </source>
</evidence>
<dbReference type="RefSeq" id="WP_275278331.1">
    <property type="nucleotide sequence ID" value="NZ_CP119108.1"/>
</dbReference>
<gene>
    <name evidence="3" type="ORF">PU630_00140</name>
</gene>
<feature type="region of interest" description="Disordered" evidence="1">
    <location>
        <begin position="128"/>
        <end position="182"/>
    </location>
</feature>
<proteinExistence type="predicted"/>
<organism evidence="3 4">
    <name type="scientific">Microbacterium horticulturae</name>
    <dbReference type="NCBI Taxonomy" id="3028316"/>
    <lineage>
        <taxon>Bacteria</taxon>
        <taxon>Bacillati</taxon>
        <taxon>Actinomycetota</taxon>
        <taxon>Actinomycetes</taxon>
        <taxon>Micrococcales</taxon>
        <taxon>Microbacteriaceae</taxon>
        <taxon>Microbacterium</taxon>
    </lineage>
</organism>
<evidence type="ECO:0000256" key="2">
    <source>
        <dbReference type="SAM" id="SignalP"/>
    </source>
</evidence>
<dbReference type="SUPFAM" id="SSF53955">
    <property type="entry name" value="Lysozyme-like"/>
    <property type="match status" value="1"/>
</dbReference>
<feature type="signal peptide" evidence="2">
    <location>
        <begin position="1"/>
        <end position="32"/>
    </location>
</feature>
<feature type="compositionally biased region" description="Low complexity" evidence="1">
    <location>
        <begin position="147"/>
        <end position="182"/>
    </location>
</feature>
<keyword evidence="2" id="KW-0732">Signal</keyword>
<name>A0ABY8C0Y9_9MICO</name>
<evidence type="ECO:0000313" key="3">
    <source>
        <dbReference type="EMBL" id="WEG09007.1"/>
    </source>
</evidence>
<sequence length="277" mass="28444">MRLRTLTHPKKSLLLAVTAAAALGVVAVPASAAGAPPRDTTPVVAEAGPRPVDENAAYYANVARAAADAAHGKVSAASLKAQISDIQESADASPAAVRAMTADLRTTTATVATKVVAYDKEQARKEAARKAAEEKARKEAAQRAAERAAQQQAASSSSSTSSSSSSQPAAASVSASGGNSPSAARAYARSAMASRYGWGGDQFTCLNNLWNRESGWRVNAANPSGAYGIPQALPGSKMGSGWQSSATVQVNWGLGYIKSRYGTPCGAWGHSQSTGWY</sequence>
<keyword evidence="4" id="KW-1185">Reference proteome</keyword>
<feature type="compositionally biased region" description="Basic and acidic residues" evidence="1">
    <location>
        <begin position="128"/>
        <end position="146"/>
    </location>
</feature>
<dbReference type="EMBL" id="CP119108">
    <property type="protein sequence ID" value="WEG09007.1"/>
    <property type="molecule type" value="Genomic_DNA"/>
</dbReference>
<protein>
    <recommendedName>
        <fullName evidence="5">Lytic transglycosylase domain-containing protein</fullName>
    </recommendedName>
</protein>